<dbReference type="FunFam" id="2.60.40.10:FF:000899">
    <property type="entry name" value="Tissue factor"/>
    <property type="match status" value="1"/>
</dbReference>
<name>A0A1A6GDZ3_NEOLE</name>
<comment type="caution">
    <text evidence="21">The sequence shown here is derived from an EMBL/GenBank/DDBJ whole genome shotgun (WGS) entry which is preliminary data.</text>
</comment>
<evidence type="ECO:0000256" key="14">
    <source>
        <dbReference type="ARBA" id="ARBA00023180"/>
    </source>
</evidence>
<protein>
    <recommendedName>
        <fullName evidence="5">Tissue factor</fullName>
    </recommendedName>
    <alternativeName>
        <fullName evidence="16">Coagulation factor III</fullName>
    </alternativeName>
</protein>
<dbReference type="PANTHER" id="PTHR20859">
    <property type="entry name" value="INTERFERON/INTERLEUKIN RECEPTOR"/>
    <property type="match status" value="1"/>
</dbReference>
<feature type="signal peptide" evidence="18">
    <location>
        <begin position="1"/>
        <end position="23"/>
    </location>
</feature>
<dbReference type="GO" id="GO:0005886">
    <property type="term" value="C:plasma membrane"/>
    <property type="evidence" value="ECO:0007669"/>
    <property type="project" value="TreeGrafter"/>
</dbReference>
<evidence type="ECO:0000256" key="2">
    <source>
        <dbReference type="ARBA" id="ARBA00004479"/>
    </source>
</evidence>
<dbReference type="GO" id="GO:0004896">
    <property type="term" value="F:cytokine receptor activity"/>
    <property type="evidence" value="ECO:0007669"/>
    <property type="project" value="TreeGrafter"/>
</dbReference>
<feature type="domain" description="Fibronectin type-III" evidence="19">
    <location>
        <begin position="16"/>
        <end position="66"/>
    </location>
</feature>
<evidence type="ECO:0000256" key="9">
    <source>
        <dbReference type="ARBA" id="ARBA00022989"/>
    </source>
</evidence>
<evidence type="ECO:0000259" key="20">
    <source>
        <dbReference type="Pfam" id="PF09294"/>
    </source>
</evidence>
<dbReference type="Gene3D" id="2.60.40.10">
    <property type="entry name" value="Immunoglobulins"/>
    <property type="match status" value="2"/>
</dbReference>
<evidence type="ECO:0000256" key="10">
    <source>
        <dbReference type="ARBA" id="ARBA00023084"/>
    </source>
</evidence>
<evidence type="ECO:0000256" key="7">
    <source>
        <dbReference type="ARBA" id="ARBA00022696"/>
    </source>
</evidence>
<dbReference type="Pfam" id="PF09294">
    <property type="entry name" value="Interfer-bind"/>
    <property type="match status" value="1"/>
</dbReference>
<keyword evidence="12" id="KW-0564">Palmitate</keyword>
<keyword evidence="8 18" id="KW-0732">Signal</keyword>
<comment type="function">
    <text evidence="1">Initiates blood coagulation by forming a complex with circulating factor VII or VIIa. The [TF:VIIa] complex activates factors IX or X by specific limited proteolysis. TF plays a role in normal hemostasis by initiating the cell-surface assembly and propagation of the coagulation protease cascade.</text>
</comment>
<keyword evidence="13" id="KW-1015">Disulfide bond</keyword>
<dbReference type="PROSITE" id="PS51257">
    <property type="entry name" value="PROKAR_LIPOPROTEIN"/>
    <property type="match status" value="1"/>
</dbReference>
<dbReference type="SUPFAM" id="SSF49265">
    <property type="entry name" value="Fibronectin type III"/>
    <property type="match status" value="2"/>
</dbReference>
<evidence type="ECO:0000256" key="4">
    <source>
        <dbReference type="ARBA" id="ARBA00011184"/>
    </source>
</evidence>
<dbReference type="InterPro" id="IPR013783">
    <property type="entry name" value="Ig-like_fold"/>
</dbReference>
<evidence type="ECO:0000256" key="5">
    <source>
        <dbReference type="ARBA" id="ARBA00018722"/>
    </source>
</evidence>
<dbReference type="PRINTS" id="PR00346">
    <property type="entry name" value="TISSUEFACTOR"/>
</dbReference>
<keyword evidence="9 17" id="KW-1133">Transmembrane helix</keyword>
<accession>A0A1A6GDZ3</accession>
<sequence length="270" mass="30627">MAIPVRPRLLVALAPTFLGCLLAQVTVAAGTPQKAFNLTWKSMNFKTILEWKPEPTDYVYIVEIRRQHLNQGTLFSTSTHAAEAWLCGVGPRAALWTKGPWLSLHNIFSENRLNATLGQPVIKNFKQVGRKLNVTVEDTRTLVRRNGTFLTLRDVFGKDLVYTIFYRRDSSTGRKTNNTDTNNFLIDVDQGGSYCFNVQAVIRSRKNNQKSQESITECTDQWRSIMGETLIIVGAVVFVVTIFIILLSIYLCKRKQCRAGQKRKENAPLR</sequence>
<keyword evidence="6 17" id="KW-0812">Transmembrane</keyword>
<feature type="chain" id="PRO_5008345522" description="Tissue factor" evidence="18">
    <location>
        <begin position="24"/>
        <end position="270"/>
    </location>
</feature>
<feature type="domain" description="Interferon/interleukin receptor" evidence="20">
    <location>
        <begin position="116"/>
        <end position="220"/>
    </location>
</feature>
<dbReference type="InterPro" id="IPR001187">
    <property type="entry name" value="Tissue_factor"/>
</dbReference>
<evidence type="ECO:0000313" key="22">
    <source>
        <dbReference type="Proteomes" id="UP000092124"/>
    </source>
</evidence>
<evidence type="ECO:0000256" key="15">
    <source>
        <dbReference type="ARBA" id="ARBA00023288"/>
    </source>
</evidence>
<keyword evidence="10" id="KW-0094">Blood coagulation</keyword>
<dbReference type="Proteomes" id="UP000092124">
    <property type="component" value="Unassembled WGS sequence"/>
</dbReference>
<evidence type="ECO:0000256" key="11">
    <source>
        <dbReference type="ARBA" id="ARBA00023136"/>
    </source>
</evidence>
<evidence type="ECO:0000313" key="21">
    <source>
        <dbReference type="EMBL" id="OBS64079.1"/>
    </source>
</evidence>
<feature type="transmembrane region" description="Helical" evidence="17">
    <location>
        <begin position="230"/>
        <end position="252"/>
    </location>
</feature>
<dbReference type="PANTHER" id="PTHR20859:SF22">
    <property type="entry name" value="TISSUE FACTOR"/>
    <property type="match status" value="1"/>
</dbReference>
<dbReference type="GO" id="GO:0007596">
    <property type="term" value="P:blood coagulation"/>
    <property type="evidence" value="ECO:0007669"/>
    <property type="project" value="UniProtKB-KW"/>
</dbReference>
<dbReference type="InterPro" id="IPR003961">
    <property type="entry name" value="FN3_dom"/>
</dbReference>
<dbReference type="InterPro" id="IPR036116">
    <property type="entry name" value="FN3_sf"/>
</dbReference>
<organism evidence="21 22">
    <name type="scientific">Neotoma lepida</name>
    <name type="common">Desert woodrat</name>
    <dbReference type="NCBI Taxonomy" id="56216"/>
    <lineage>
        <taxon>Eukaryota</taxon>
        <taxon>Metazoa</taxon>
        <taxon>Chordata</taxon>
        <taxon>Craniata</taxon>
        <taxon>Vertebrata</taxon>
        <taxon>Euteleostomi</taxon>
        <taxon>Mammalia</taxon>
        <taxon>Eutheria</taxon>
        <taxon>Euarchontoglires</taxon>
        <taxon>Glires</taxon>
        <taxon>Rodentia</taxon>
        <taxon>Myomorpha</taxon>
        <taxon>Muroidea</taxon>
        <taxon>Cricetidae</taxon>
        <taxon>Neotominae</taxon>
        <taxon>Neotoma</taxon>
    </lineage>
</organism>
<gene>
    <name evidence="21" type="ORF">A6R68_07382</name>
</gene>
<comment type="similarity">
    <text evidence="3">Belongs to the tissue factor family.</text>
</comment>
<keyword evidence="14" id="KW-0325">Glycoprotein</keyword>
<dbReference type="EMBL" id="LZPO01097419">
    <property type="protein sequence ID" value="OBS64079.1"/>
    <property type="molecule type" value="Genomic_DNA"/>
</dbReference>
<evidence type="ECO:0000256" key="6">
    <source>
        <dbReference type="ARBA" id="ARBA00022692"/>
    </source>
</evidence>
<evidence type="ECO:0000256" key="1">
    <source>
        <dbReference type="ARBA" id="ARBA00002201"/>
    </source>
</evidence>
<feature type="non-terminal residue" evidence="21">
    <location>
        <position position="270"/>
    </location>
</feature>
<evidence type="ECO:0000256" key="17">
    <source>
        <dbReference type="SAM" id="Phobius"/>
    </source>
</evidence>
<dbReference type="InterPro" id="IPR050650">
    <property type="entry name" value="Type-II_Cytokine-TF_Rcpt"/>
</dbReference>
<evidence type="ECO:0000259" key="19">
    <source>
        <dbReference type="Pfam" id="PF01108"/>
    </source>
</evidence>
<evidence type="ECO:0000256" key="8">
    <source>
        <dbReference type="ARBA" id="ARBA00022729"/>
    </source>
</evidence>
<proteinExistence type="inferred from homology"/>
<dbReference type="STRING" id="56216.A0A1A6GDZ3"/>
<dbReference type="OrthoDB" id="8942372at2759"/>
<dbReference type="AlphaFoldDB" id="A0A1A6GDZ3"/>
<dbReference type="InterPro" id="IPR015373">
    <property type="entry name" value="Interferon/interleukin_rcp_dom"/>
</dbReference>
<evidence type="ECO:0000256" key="12">
    <source>
        <dbReference type="ARBA" id="ARBA00023139"/>
    </source>
</evidence>
<keyword evidence="7" id="KW-0356">Hemostasis</keyword>
<keyword evidence="11 17" id="KW-0472">Membrane</keyword>
<dbReference type="Pfam" id="PF01108">
    <property type="entry name" value="Tissue_fac"/>
    <property type="match status" value="1"/>
</dbReference>
<evidence type="ECO:0000256" key="3">
    <source>
        <dbReference type="ARBA" id="ARBA00009197"/>
    </source>
</evidence>
<keyword evidence="22" id="KW-1185">Reference proteome</keyword>
<comment type="subunit">
    <text evidence="4">Interacts with HSPE; the interaction, inhibited by heparin, promotes the generation of activated factor X and activates coagulation in the presence of activated factor VII.</text>
</comment>
<comment type="subcellular location">
    <subcellularLocation>
        <location evidence="2">Membrane</location>
        <topology evidence="2">Single-pass type I membrane protein</topology>
    </subcellularLocation>
</comment>
<reference evidence="21 22" key="1">
    <citation type="submission" date="2016-06" db="EMBL/GenBank/DDBJ databases">
        <title>The Draft Genome Sequence and Annotation of the Desert Woodrat Neotoma lepida.</title>
        <authorList>
            <person name="Campbell M."/>
            <person name="Oakeson K.F."/>
            <person name="Yandell M."/>
            <person name="Halpert J.R."/>
            <person name="Dearing D."/>
        </authorList>
    </citation>
    <scope>NUCLEOTIDE SEQUENCE [LARGE SCALE GENOMIC DNA]</scope>
    <source>
        <strain evidence="21">417</strain>
        <tissue evidence="21">Liver</tissue>
    </source>
</reference>
<evidence type="ECO:0000256" key="13">
    <source>
        <dbReference type="ARBA" id="ARBA00023157"/>
    </source>
</evidence>
<evidence type="ECO:0000256" key="18">
    <source>
        <dbReference type="SAM" id="SignalP"/>
    </source>
</evidence>
<evidence type="ECO:0000256" key="16">
    <source>
        <dbReference type="ARBA" id="ARBA00031171"/>
    </source>
</evidence>
<keyword evidence="15" id="KW-0449">Lipoprotein</keyword>